<dbReference type="SUPFAM" id="SSF55620">
    <property type="entry name" value="Tetrahydrobiopterin biosynthesis enzymes-like"/>
    <property type="match status" value="1"/>
</dbReference>
<protein>
    <recommendedName>
        <fullName evidence="4">dihydroneopterin aldolase</fullName>
        <ecNumber evidence="4">4.1.2.25</ecNumber>
    </recommendedName>
    <alternativeName>
        <fullName evidence="7">7,8-dihydroneopterin aldolase</fullName>
    </alternativeName>
</protein>
<evidence type="ECO:0000259" key="9">
    <source>
        <dbReference type="SMART" id="SM00905"/>
    </source>
</evidence>
<dbReference type="InterPro" id="IPR006157">
    <property type="entry name" value="FolB_dom"/>
</dbReference>
<evidence type="ECO:0000256" key="3">
    <source>
        <dbReference type="ARBA" id="ARBA00005708"/>
    </source>
</evidence>
<evidence type="ECO:0000256" key="6">
    <source>
        <dbReference type="ARBA" id="ARBA00023239"/>
    </source>
</evidence>
<evidence type="ECO:0000256" key="7">
    <source>
        <dbReference type="ARBA" id="ARBA00032903"/>
    </source>
</evidence>
<keyword evidence="11" id="KW-1185">Reference proteome</keyword>
<evidence type="ECO:0000256" key="5">
    <source>
        <dbReference type="ARBA" id="ARBA00022909"/>
    </source>
</evidence>
<evidence type="ECO:0000256" key="8">
    <source>
        <dbReference type="SAM" id="MobiDB-lite"/>
    </source>
</evidence>
<evidence type="ECO:0000313" key="10">
    <source>
        <dbReference type="EMBL" id="PVH29524.1"/>
    </source>
</evidence>
<dbReference type="GO" id="GO:0005737">
    <property type="term" value="C:cytoplasm"/>
    <property type="evidence" value="ECO:0007669"/>
    <property type="project" value="TreeGrafter"/>
</dbReference>
<name>A0A2T8HVV8_9RHOB</name>
<organism evidence="10 11">
    <name type="scientific">Pararhodobacter oceanensis</name>
    <dbReference type="NCBI Taxonomy" id="2172121"/>
    <lineage>
        <taxon>Bacteria</taxon>
        <taxon>Pseudomonadati</taxon>
        <taxon>Pseudomonadota</taxon>
        <taxon>Alphaproteobacteria</taxon>
        <taxon>Rhodobacterales</taxon>
        <taxon>Paracoccaceae</taxon>
        <taxon>Pararhodobacter</taxon>
    </lineage>
</organism>
<keyword evidence="5" id="KW-0289">Folate biosynthesis</keyword>
<comment type="caution">
    <text evidence="10">The sequence shown here is derived from an EMBL/GenBank/DDBJ whole genome shotgun (WGS) entry which is preliminary data.</text>
</comment>
<reference evidence="10 11" key="1">
    <citation type="submission" date="2018-04" db="EMBL/GenBank/DDBJ databases">
        <title>Pararhodobacter oceanense sp. nov., isolated from marine intertidal sediment.</title>
        <authorList>
            <person name="Wang X.-L."/>
            <person name="Du Z.-J."/>
        </authorList>
    </citation>
    <scope>NUCLEOTIDE SEQUENCE [LARGE SCALE GENOMIC DNA]</scope>
    <source>
        <strain evidence="10 11">AM505</strain>
    </source>
</reference>
<dbReference type="PANTHER" id="PTHR42844">
    <property type="entry name" value="DIHYDRONEOPTERIN ALDOLASE 1-RELATED"/>
    <property type="match status" value="1"/>
</dbReference>
<dbReference type="EC" id="4.1.2.25" evidence="4"/>
<evidence type="ECO:0000256" key="2">
    <source>
        <dbReference type="ARBA" id="ARBA00005013"/>
    </source>
</evidence>
<evidence type="ECO:0000313" key="11">
    <source>
        <dbReference type="Proteomes" id="UP000245911"/>
    </source>
</evidence>
<dbReference type="RefSeq" id="WP_116557407.1">
    <property type="nucleotide sequence ID" value="NZ_QDKM01000002.1"/>
</dbReference>
<comment type="pathway">
    <text evidence="2">Cofactor biosynthesis; tetrahydrofolate biosynthesis; 2-amino-4-hydroxy-6-hydroxymethyl-7,8-dihydropteridine diphosphate from 7,8-dihydroneopterin triphosphate: step 3/4.</text>
</comment>
<dbReference type="GO" id="GO:0004150">
    <property type="term" value="F:dihydroneopterin aldolase activity"/>
    <property type="evidence" value="ECO:0007669"/>
    <property type="project" value="UniProtKB-EC"/>
</dbReference>
<dbReference type="SMART" id="SM00905">
    <property type="entry name" value="FolB"/>
    <property type="match status" value="1"/>
</dbReference>
<dbReference type="InterPro" id="IPR043133">
    <property type="entry name" value="GTP-CH-I_C/QueF"/>
</dbReference>
<sequence length="310" mass="33456">MSSSSSSSHLAFAHPEERAAATASADPRDRISLRDYMVDVEIGAFQTERGLTQRLMFNIVVEVQPQAAPLDDDVDKIMSYDRITEAISDELAAGRVNLLETLAEHVAERILAAPQAMRAFVRIEKLDRGPFKLGVDIVRTRAATPVQAQTDDGAVLHPVVAFFDNAMIADAALVARVAGLEARGAPLVLCVGMPEVAPAQVGIDVVQKRIDLLAIEQNAWVLAARNRDWLVVDSRTEIDWAIRQGKTIVWAPPKLVLDAVDSPLDRASDGAALALWLAEELAAQALVMPEGQKLSAGSRVPVETFAEQAG</sequence>
<accession>A0A2T8HVV8</accession>
<comment type="catalytic activity">
    <reaction evidence="1">
        <text>7,8-dihydroneopterin = 6-hydroxymethyl-7,8-dihydropterin + glycolaldehyde</text>
        <dbReference type="Rhea" id="RHEA:10540"/>
        <dbReference type="ChEBI" id="CHEBI:17001"/>
        <dbReference type="ChEBI" id="CHEBI:17071"/>
        <dbReference type="ChEBI" id="CHEBI:44841"/>
        <dbReference type="EC" id="4.1.2.25"/>
    </reaction>
</comment>
<gene>
    <name evidence="10" type="ORF">DDE20_05175</name>
</gene>
<dbReference type="AlphaFoldDB" id="A0A2T8HVV8"/>
<dbReference type="GO" id="GO:0046656">
    <property type="term" value="P:folic acid biosynthetic process"/>
    <property type="evidence" value="ECO:0007669"/>
    <property type="project" value="UniProtKB-KW"/>
</dbReference>
<feature type="region of interest" description="Disordered" evidence="8">
    <location>
        <begin position="1"/>
        <end position="26"/>
    </location>
</feature>
<dbReference type="OrthoDB" id="7678026at2"/>
<keyword evidence="6" id="KW-0456">Lyase</keyword>
<dbReference type="Pfam" id="PF02152">
    <property type="entry name" value="FolB"/>
    <property type="match status" value="1"/>
</dbReference>
<dbReference type="EMBL" id="QDKM01000002">
    <property type="protein sequence ID" value="PVH29524.1"/>
    <property type="molecule type" value="Genomic_DNA"/>
</dbReference>
<dbReference type="Gene3D" id="3.30.1130.10">
    <property type="match status" value="1"/>
</dbReference>
<evidence type="ECO:0000256" key="4">
    <source>
        <dbReference type="ARBA" id="ARBA00013043"/>
    </source>
</evidence>
<dbReference type="PANTHER" id="PTHR42844:SF1">
    <property type="entry name" value="DIHYDRONEOPTERIN ALDOLASE 1-RELATED"/>
    <property type="match status" value="1"/>
</dbReference>
<dbReference type="InterPro" id="IPR006156">
    <property type="entry name" value="Dihydroneopterin_aldolase"/>
</dbReference>
<evidence type="ECO:0000256" key="1">
    <source>
        <dbReference type="ARBA" id="ARBA00001353"/>
    </source>
</evidence>
<comment type="similarity">
    <text evidence="3">Belongs to the DHNA family.</text>
</comment>
<dbReference type="Proteomes" id="UP000245911">
    <property type="component" value="Unassembled WGS sequence"/>
</dbReference>
<feature type="domain" description="Dihydroneopterin aldolase/epimerase" evidence="9">
    <location>
        <begin position="31"/>
        <end position="139"/>
    </location>
</feature>
<proteinExistence type="inferred from homology"/>